<organism evidence="2 3">
    <name type="scientific">Thlaspi arvense</name>
    <name type="common">Field penny-cress</name>
    <dbReference type="NCBI Taxonomy" id="13288"/>
    <lineage>
        <taxon>Eukaryota</taxon>
        <taxon>Viridiplantae</taxon>
        <taxon>Streptophyta</taxon>
        <taxon>Embryophyta</taxon>
        <taxon>Tracheophyta</taxon>
        <taxon>Spermatophyta</taxon>
        <taxon>Magnoliopsida</taxon>
        <taxon>eudicotyledons</taxon>
        <taxon>Gunneridae</taxon>
        <taxon>Pentapetalae</taxon>
        <taxon>rosids</taxon>
        <taxon>malvids</taxon>
        <taxon>Brassicales</taxon>
        <taxon>Brassicaceae</taxon>
        <taxon>Thlaspideae</taxon>
        <taxon>Thlaspi</taxon>
    </lineage>
</organism>
<dbReference type="InterPro" id="IPR023213">
    <property type="entry name" value="CAT-like_dom_sf"/>
</dbReference>
<dbReference type="AlphaFoldDB" id="A0AAU9T0P1"/>
<reference evidence="2 3" key="1">
    <citation type="submission" date="2022-03" db="EMBL/GenBank/DDBJ databases">
        <authorList>
            <person name="Nunn A."/>
            <person name="Chopra R."/>
            <person name="Nunn A."/>
            <person name="Contreras Garrido A."/>
        </authorList>
    </citation>
    <scope>NUCLEOTIDE SEQUENCE [LARGE SCALE GENOMIC DNA]</scope>
</reference>
<dbReference type="Pfam" id="PF02458">
    <property type="entry name" value="Transferase"/>
    <property type="match status" value="1"/>
</dbReference>
<comment type="similarity">
    <text evidence="1">Belongs to the plant acyltransferase family.</text>
</comment>
<dbReference type="GO" id="GO:0016747">
    <property type="term" value="F:acyltransferase activity, transferring groups other than amino-acyl groups"/>
    <property type="evidence" value="ECO:0007669"/>
    <property type="project" value="TreeGrafter"/>
</dbReference>
<dbReference type="EMBL" id="CAJVSB020000865">
    <property type="protein sequence ID" value="CAH2075679.1"/>
    <property type="molecule type" value="Genomic_DNA"/>
</dbReference>
<evidence type="ECO:0000256" key="1">
    <source>
        <dbReference type="ARBA" id="ARBA00009861"/>
    </source>
</evidence>
<accession>A0AAU9T0P1</accession>
<evidence type="ECO:0000313" key="3">
    <source>
        <dbReference type="Proteomes" id="UP000836841"/>
    </source>
</evidence>
<protein>
    <submittedName>
        <fullName evidence="2">Uncharacterized protein</fullName>
    </submittedName>
</protein>
<keyword evidence="3" id="KW-1185">Reference proteome</keyword>
<evidence type="ECO:0000313" key="2">
    <source>
        <dbReference type="EMBL" id="CAH2075679.1"/>
    </source>
</evidence>
<dbReference type="InterPro" id="IPR050317">
    <property type="entry name" value="Plant_Fungal_Acyltransferase"/>
</dbReference>
<dbReference type="Gene3D" id="3.30.559.10">
    <property type="entry name" value="Chloramphenicol acetyltransferase-like domain"/>
    <property type="match status" value="1"/>
</dbReference>
<dbReference type="PANTHER" id="PTHR31642:SF299">
    <property type="entry name" value="OS02G0653400 PROTEIN"/>
    <property type="match status" value="1"/>
</dbReference>
<comment type="caution">
    <text evidence="2">The sequence shown here is derived from an EMBL/GenBank/DDBJ whole genome shotgun (WGS) entry which is preliminary data.</text>
</comment>
<dbReference type="PANTHER" id="PTHR31642">
    <property type="entry name" value="TRICHOTHECENE 3-O-ACETYLTRANSFERASE"/>
    <property type="match status" value="1"/>
</dbReference>
<name>A0AAU9T0P1_THLAR</name>
<gene>
    <name evidence="2" type="ORF">TAV2_LOCUS22373</name>
</gene>
<sequence length="369" mass="40382">MATANGYSTGSPLPNSQIQAMQSVVPLKVTKPRLTRRVKAAGSASAAGLRRCLHIVLYYRKASGEDSGWLLAGWMKESLGRALEEQPMLAGRLRRGENVGPGNELEIVTNDNGARLFEARISKTLDEFLDLEGRESAEAELVSWHDIDDQNPQFSPLFYVQVTNFSCGGYSVGISSSLLLSSPLAIISFLKKWAKIHHTITFASHGVQPIFFFPTFKSNLSVSDVQNGSNKIKTHGRTLIFRTANEKLNSNGRGDKALVSQCVEEAEILLGKKVASEFLLVKELPVEVRVENFTKGLLEKPESSYGISRVSWDELGAREVAFNEGNKPVQVSCWINSVLGEGLVMVIPSSDEDISPTNVIVSVPDGIEM</sequence>
<proteinExistence type="inferred from homology"/>
<dbReference type="Proteomes" id="UP000836841">
    <property type="component" value="Unassembled WGS sequence"/>
</dbReference>